<protein>
    <recommendedName>
        <fullName evidence="3">Acyltransferase</fullName>
    </recommendedName>
</protein>
<dbReference type="Pfam" id="PF00132">
    <property type="entry name" value="Hexapep"/>
    <property type="match status" value="1"/>
</dbReference>
<gene>
    <name evidence="1" type="ORF">MACH08_33550</name>
</gene>
<proteinExistence type="predicted"/>
<organism evidence="1 2">
    <name type="scientific">Oceanobacillus kimchii</name>
    <dbReference type="NCBI Taxonomy" id="746691"/>
    <lineage>
        <taxon>Bacteria</taxon>
        <taxon>Bacillati</taxon>
        <taxon>Bacillota</taxon>
        <taxon>Bacilli</taxon>
        <taxon>Bacillales</taxon>
        <taxon>Bacillaceae</taxon>
        <taxon>Oceanobacillus</taxon>
    </lineage>
</organism>
<comment type="caution">
    <text evidence="1">The sequence shown here is derived from an EMBL/GenBank/DDBJ whole genome shotgun (WGS) entry which is preliminary data.</text>
</comment>
<dbReference type="PANTHER" id="PTHR23416">
    <property type="entry name" value="SIALIC ACID SYNTHASE-RELATED"/>
    <property type="match status" value="1"/>
</dbReference>
<dbReference type="Proteomes" id="UP001275436">
    <property type="component" value="Unassembled WGS sequence"/>
</dbReference>
<dbReference type="Gene3D" id="2.160.10.10">
    <property type="entry name" value="Hexapeptide repeat proteins"/>
    <property type="match status" value="1"/>
</dbReference>
<reference evidence="1 2" key="1">
    <citation type="submission" date="2023-02" db="EMBL/GenBank/DDBJ databases">
        <title>Oceanobacillus kimchii IFOP_LL358 isolated form Alexandrium catenella lab strain.</title>
        <authorList>
            <person name="Gajardo G."/>
            <person name="Ueki S."/>
            <person name="Maruyama F."/>
        </authorList>
    </citation>
    <scope>NUCLEOTIDE SEQUENCE [LARGE SCALE GENOMIC DNA]</scope>
    <source>
        <strain evidence="1 2">IFOP_LL358</strain>
    </source>
</reference>
<evidence type="ECO:0000313" key="1">
    <source>
        <dbReference type="EMBL" id="GLO67571.1"/>
    </source>
</evidence>
<evidence type="ECO:0000313" key="2">
    <source>
        <dbReference type="Proteomes" id="UP001275436"/>
    </source>
</evidence>
<dbReference type="PANTHER" id="PTHR23416:SF78">
    <property type="entry name" value="LIPOPOLYSACCHARIDE BIOSYNTHESIS O-ACETYL TRANSFERASE WBBJ-RELATED"/>
    <property type="match status" value="1"/>
</dbReference>
<dbReference type="RefSeq" id="WP_317958315.1">
    <property type="nucleotide sequence ID" value="NZ_BSKO01000001.1"/>
</dbReference>
<accession>A0ABQ5TP62</accession>
<dbReference type="InterPro" id="IPR051159">
    <property type="entry name" value="Hexapeptide_acetyltransf"/>
</dbReference>
<sequence>MRILIKKIFYTFKKLWTYFYFLINCKNKAIFLKKGAIFFKSKFKVKKDNEIIIGTDSQIIRTKLLIKGTNNVVYVSDNTKIYDSKIIIKGDNNRVVIGEKVQLVNLQLIIEHCGNELSIGDKTTSSGLIEMYIKEGKKVIIGKDCMLSRDIIIRTSDGHSIVNDRNKRINYSDSVIVEDRVWIGQRAMLMKGAKITDNTVVAAGSTVTKKFESGNIIIAGNPAKQVREKISWSRKLL</sequence>
<dbReference type="InterPro" id="IPR001451">
    <property type="entry name" value="Hexapep"/>
</dbReference>
<name>A0ABQ5TP62_9BACI</name>
<dbReference type="SUPFAM" id="SSF51161">
    <property type="entry name" value="Trimeric LpxA-like enzymes"/>
    <property type="match status" value="1"/>
</dbReference>
<keyword evidence="2" id="KW-1185">Reference proteome</keyword>
<evidence type="ECO:0008006" key="3">
    <source>
        <dbReference type="Google" id="ProtNLM"/>
    </source>
</evidence>
<dbReference type="EMBL" id="BSKO01000001">
    <property type="protein sequence ID" value="GLO67571.1"/>
    <property type="molecule type" value="Genomic_DNA"/>
</dbReference>
<dbReference type="InterPro" id="IPR011004">
    <property type="entry name" value="Trimer_LpxA-like_sf"/>
</dbReference>